<sequence>MATTKHSISRDESDSDSISVTSTAPSIEQPEYAVEEIRAERETEEGEMEYLIKWEGYPLHRCTWEPQAHLLDKQIEDAWKDQQKRARRGYITPFKTLEQFNQHQIRAFEKAQDKAELAKLQRRARRRAKRIKKGLAVETDDEGSEEGNEMLDANLSADDAPVPSRSWNRSGRTVAGFVVEEDEQEDDEMENDTLFMDERPRVSPQPLSDDSDDSFMSELVQQRAGKHHKRNNQPRSQTQEHLAEEQSSKDDPPTSKKLVIKSTEYVRRLPADRDPQLSADTPLKNRATHNDINVARSAQSISAATSVTGAKKSAPTTMKRTPAGITLNMGNSDTQKRRWKTGSGTFKTMKMVRKAELRGRNERAPDLQALQFVNRACTTVKGVNTSVVDQSSNNSSNAIAQPATKEIASTTSQKPSNYNPYSLRGIDHPSRNESVSKPEDASGRDQNDLESEITPADADKVPMTCFSWKNGSCFYNAESCKFLHRLTDLTSSPDGSVPPKFQRPPLTCFFWFNNHCRHSDEDCWFAHWNTGLLAGKGLGLGQPRPIDKTLRPPIAAKAQERNASPPQSVTYPTKELTCWYWSKGYCRKPENECSFAHRQTGKVANPPPTFKGSREVPPESERGAHFQEFTRPMQECSYPIQESNQNPQYPVPPLPSSSIPPPPQPPPPPPAAPHAQLATSSNCPVDPSPFTFAMTSTSSIVSTQDVDIPDAIILRLVLPSDGGSGNSELRVRLARLDKSARERLHSAMHNNFHFEVKYACQPGDWKEFIARDESLSDQTIGDIIPLSESALDVERYADFLKMDSSGGVICNTEFTMVIFPTQQDRWDFLRKDGQPIYSHLCKLRFHIIGPIPQPLTSDLTAASLELSTSAIYVKHMFRVNLGVDPDRIFAWLDGKQCERKVFLMFDPDEHGEELEMVTRFLQEEQAEVYHSGIPGSWELFRTFKSGVVMFHPDIYQYWKIPGLRSTLIHSFNHFQLGCNPFASEDSLDYECTRLFPLGNVVFITDDVFAHQPSSAFSVVKAFDEKFKNGPQVLKNSKLAGRPGLISWALELMEEHEQAILSGDKIAQSRVYLYERLSALVPPELEDPFDPPNPSEEALLLSVSPQELPHHHALWQKDEIQATETMVEWFAGWACTQATNYRRFIVVHVTKRLDWLDRYNHLVDVVTSDECIRKFYSSKN</sequence>
<evidence type="ECO:0000259" key="7">
    <source>
        <dbReference type="PROSITE" id="PS50103"/>
    </source>
</evidence>
<feature type="compositionally biased region" description="Acidic residues" evidence="5">
    <location>
        <begin position="179"/>
        <end position="191"/>
    </location>
</feature>
<dbReference type="CDD" id="cd18966">
    <property type="entry name" value="chromodomain"/>
    <property type="match status" value="1"/>
</dbReference>
<evidence type="ECO:0000256" key="2">
    <source>
        <dbReference type="ARBA" id="ARBA00011353"/>
    </source>
</evidence>
<feature type="compositionally biased region" description="Basic and acidic residues" evidence="5">
    <location>
        <begin position="264"/>
        <end position="275"/>
    </location>
</feature>
<feature type="region of interest" description="Disordered" evidence="5">
    <location>
        <begin position="598"/>
        <end position="622"/>
    </location>
</feature>
<feature type="region of interest" description="Disordered" evidence="5">
    <location>
        <begin position="177"/>
        <end position="290"/>
    </location>
</feature>
<feature type="domain" description="C3H1-type" evidence="7">
    <location>
        <begin position="572"/>
        <end position="600"/>
    </location>
</feature>
<evidence type="ECO:0000313" key="9">
    <source>
        <dbReference type="Proteomes" id="UP000250266"/>
    </source>
</evidence>
<feature type="compositionally biased region" description="Pro residues" evidence="5">
    <location>
        <begin position="649"/>
        <end position="672"/>
    </location>
</feature>
<dbReference type="InterPro" id="IPR000953">
    <property type="entry name" value="Chromo/chromo_shadow_dom"/>
</dbReference>
<proteinExistence type="predicted"/>
<feature type="domain" description="Chromo" evidence="6">
    <location>
        <begin position="32"/>
        <end position="83"/>
    </location>
</feature>
<feature type="zinc finger region" description="C3H1-type" evidence="4">
    <location>
        <begin position="502"/>
        <end position="530"/>
    </location>
</feature>
<feature type="region of interest" description="Disordered" evidence="5">
    <location>
        <begin position="1"/>
        <end position="34"/>
    </location>
</feature>
<dbReference type="InterPro" id="IPR000571">
    <property type="entry name" value="Znf_CCCH"/>
</dbReference>
<comment type="subunit">
    <text evidence="2">Component of the NuA4 histone acetyltransferase complex.</text>
</comment>
<dbReference type="PROSITE" id="PS50103">
    <property type="entry name" value="ZF_C3H1"/>
    <property type="match status" value="3"/>
</dbReference>
<evidence type="ECO:0000313" key="8">
    <source>
        <dbReference type="EMBL" id="OCK85322.1"/>
    </source>
</evidence>
<dbReference type="GO" id="GO:0005634">
    <property type="term" value="C:nucleus"/>
    <property type="evidence" value="ECO:0007669"/>
    <property type="project" value="UniProtKB-SubCell"/>
</dbReference>
<dbReference type="SMART" id="SM00356">
    <property type="entry name" value="ZnF_C3H1"/>
    <property type="match status" value="3"/>
</dbReference>
<dbReference type="GO" id="GO:0008270">
    <property type="term" value="F:zinc ion binding"/>
    <property type="evidence" value="ECO:0007669"/>
    <property type="project" value="UniProtKB-KW"/>
</dbReference>
<dbReference type="InterPro" id="IPR023780">
    <property type="entry name" value="Chromo_domain"/>
</dbReference>
<reference evidence="8 9" key="1">
    <citation type="journal article" date="2016" name="Nat. Commun.">
        <title>Ectomycorrhizal ecology is imprinted in the genome of the dominant symbiotic fungus Cenococcum geophilum.</title>
        <authorList>
            <consortium name="DOE Joint Genome Institute"/>
            <person name="Peter M."/>
            <person name="Kohler A."/>
            <person name="Ohm R.A."/>
            <person name="Kuo A."/>
            <person name="Krutzmann J."/>
            <person name="Morin E."/>
            <person name="Arend M."/>
            <person name="Barry K.W."/>
            <person name="Binder M."/>
            <person name="Choi C."/>
            <person name="Clum A."/>
            <person name="Copeland A."/>
            <person name="Grisel N."/>
            <person name="Haridas S."/>
            <person name="Kipfer T."/>
            <person name="LaButti K."/>
            <person name="Lindquist E."/>
            <person name="Lipzen A."/>
            <person name="Maire R."/>
            <person name="Meier B."/>
            <person name="Mihaltcheva S."/>
            <person name="Molinier V."/>
            <person name="Murat C."/>
            <person name="Poggeler S."/>
            <person name="Quandt C.A."/>
            <person name="Sperisen C."/>
            <person name="Tritt A."/>
            <person name="Tisserant E."/>
            <person name="Crous P.W."/>
            <person name="Henrissat B."/>
            <person name="Nehls U."/>
            <person name="Egli S."/>
            <person name="Spatafora J.W."/>
            <person name="Grigoriev I.V."/>
            <person name="Martin F.M."/>
        </authorList>
    </citation>
    <scope>NUCLEOTIDE SEQUENCE [LARGE SCALE GENOMIC DNA]</scope>
    <source>
        <strain evidence="8 9">CBS 459.81</strain>
    </source>
</reference>
<gene>
    <name evidence="8" type="ORF">K432DRAFT_421915</name>
</gene>
<feature type="region of interest" description="Disordered" evidence="5">
    <location>
        <begin position="640"/>
        <end position="684"/>
    </location>
</feature>
<feature type="zinc finger region" description="C3H1-type" evidence="4">
    <location>
        <begin position="459"/>
        <end position="487"/>
    </location>
</feature>
<evidence type="ECO:0000256" key="1">
    <source>
        <dbReference type="ARBA" id="ARBA00004123"/>
    </source>
</evidence>
<dbReference type="SMART" id="SM00298">
    <property type="entry name" value="CHROMO"/>
    <property type="match status" value="1"/>
</dbReference>
<feature type="compositionally biased region" description="Basic and acidic residues" evidence="5">
    <location>
        <begin position="241"/>
        <end position="254"/>
    </location>
</feature>
<dbReference type="PROSITE" id="PS50013">
    <property type="entry name" value="CHROMO_2"/>
    <property type="match status" value="1"/>
</dbReference>
<dbReference type="InterPro" id="IPR016197">
    <property type="entry name" value="Chromo-like_dom_sf"/>
</dbReference>
<keyword evidence="3" id="KW-0539">Nucleus</keyword>
<dbReference type="OrthoDB" id="1918685at2759"/>
<feature type="compositionally biased region" description="Basic and acidic residues" evidence="5">
    <location>
        <begin position="612"/>
        <end position="622"/>
    </location>
</feature>
<evidence type="ECO:0008006" key="10">
    <source>
        <dbReference type="Google" id="ProtNLM"/>
    </source>
</evidence>
<dbReference type="GO" id="GO:0006338">
    <property type="term" value="P:chromatin remodeling"/>
    <property type="evidence" value="ECO:0007669"/>
    <property type="project" value="UniProtKB-ARBA"/>
</dbReference>
<feature type="domain" description="C3H1-type" evidence="7">
    <location>
        <begin position="502"/>
        <end position="530"/>
    </location>
</feature>
<organism evidence="8 9">
    <name type="scientific">Lepidopterella palustris CBS 459.81</name>
    <dbReference type="NCBI Taxonomy" id="1314670"/>
    <lineage>
        <taxon>Eukaryota</taxon>
        <taxon>Fungi</taxon>
        <taxon>Dikarya</taxon>
        <taxon>Ascomycota</taxon>
        <taxon>Pezizomycotina</taxon>
        <taxon>Dothideomycetes</taxon>
        <taxon>Pleosporomycetidae</taxon>
        <taxon>Mytilinidiales</taxon>
        <taxon>Argynnaceae</taxon>
        <taxon>Lepidopterella</taxon>
    </lineage>
</organism>
<dbReference type="EMBL" id="KV744821">
    <property type="protein sequence ID" value="OCK85322.1"/>
    <property type="molecule type" value="Genomic_DNA"/>
</dbReference>
<dbReference type="InterPro" id="IPR023779">
    <property type="entry name" value="Chromodomain_CS"/>
</dbReference>
<feature type="domain" description="C3H1-type" evidence="7">
    <location>
        <begin position="459"/>
        <end position="487"/>
    </location>
</feature>
<protein>
    <recommendedName>
        <fullName evidence="10">Chromo domain-containing protein</fullName>
    </recommendedName>
</protein>
<dbReference type="Gene3D" id="2.40.50.40">
    <property type="match status" value="1"/>
</dbReference>
<dbReference type="Gene3D" id="3.30.1370.210">
    <property type="match status" value="1"/>
</dbReference>
<evidence type="ECO:0000256" key="5">
    <source>
        <dbReference type="SAM" id="MobiDB-lite"/>
    </source>
</evidence>
<accession>A0A8E2JK28</accession>
<dbReference type="SUPFAM" id="SSF54160">
    <property type="entry name" value="Chromo domain-like"/>
    <property type="match status" value="1"/>
</dbReference>
<keyword evidence="4" id="KW-0862">Zinc</keyword>
<evidence type="ECO:0000256" key="4">
    <source>
        <dbReference type="PROSITE-ProRule" id="PRU00723"/>
    </source>
</evidence>
<feature type="zinc finger region" description="C3H1-type" evidence="4">
    <location>
        <begin position="572"/>
        <end position="600"/>
    </location>
</feature>
<dbReference type="AlphaFoldDB" id="A0A8E2JK28"/>
<evidence type="ECO:0000256" key="3">
    <source>
        <dbReference type="ARBA" id="ARBA00023242"/>
    </source>
</evidence>
<keyword evidence="4" id="KW-0479">Metal-binding</keyword>
<comment type="subcellular location">
    <subcellularLocation>
        <location evidence="1">Nucleus</location>
    </subcellularLocation>
</comment>
<keyword evidence="4" id="KW-0863">Zinc-finger</keyword>
<dbReference type="PROSITE" id="PS00598">
    <property type="entry name" value="CHROMO_1"/>
    <property type="match status" value="1"/>
</dbReference>
<evidence type="ECO:0000259" key="6">
    <source>
        <dbReference type="PROSITE" id="PS50013"/>
    </source>
</evidence>
<keyword evidence="9" id="KW-1185">Reference proteome</keyword>
<dbReference type="Pfam" id="PF00385">
    <property type="entry name" value="Chromo"/>
    <property type="match status" value="1"/>
</dbReference>
<feature type="compositionally biased region" description="Polar residues" evidence="5">
    <location>
        <begin position="407"/>
        <end position="420"/>
    </location>
</feature>
<feature type="region of interest" description="Disordered" evidence="5">
    <location>
        <begin position="387"/>
        <end position="454"/>
    </location>
</feature>
<dbReference type="Proteomes" id="UP000250266">
    <property type="component" value="Unassembled WGS sequence"/>
</dbReference>
<feature type="compositionally biased region" description="Basic and acidic residues" evidence="5">
    <location>
        <begin position="425"/>
        <end position="447"/>
    </location>
</feature>
<name>A0A8E2JK28_9PEZI</name>